<evidence type="ECO:0000313" key="2">
    <source>
        <dbReference type="Proteomes" id="UP000239990"/>
    </source>
</evidence>
<comment type="caution">
    <text evidence="1">The sequence shown here is derived from an EMBL/GenBank/DDBJ whole genome shotgun (WGS) entry which is preliminary data.</text>
</comment>
<dbReference type="OrthoDB" id="9133224at2"/>
<dbReference type="AlphaFoldDB" id="A0A2S5GQI0"/>
<name>A0A2S5GQI0_9BURK</name>
<reference evidence="1 2" key="1">
    <citation type="submission" date="2018-02" db="EMBL/GenBank/DDBJ databases">
        <title>Draft Genome of Achromobacter spanius stain 6.</title>
        <authorList>
            <person name="Gunasekera T.S."/>
            <person name="Radwan O."/>
            <person name="Ruiz O.N."/>
        </authorList>
    </citation>
    <scope>NUCLEOTIDE SEQUENCE [LARGE SCALE GENOMIC DNA]</scope>
    <source>
        <strain evidence="1 2">6</strain>
    </source>
</reference>
<gene>
    <name evidence="1" type="ORF">C4E15_14685</name>
</gene>
<dbReference type="Proteomes" id="UP000239990">
    <property type="component" value="Unassembled WGS sequence"/>
</dbReference>
<sequence>MKYAHEVIDLLAAYPGREFRMAEILRHVSRGMPLTPASQEAMRRGARRVLDHLLDAGHVQRCGGNTKSATYSWQQLGHALHKNHAHLGPDLRQ</sequence>
<dbReference type="RefSeq" id="WP_046805986.1">
    <property type="nucleotide sequence ID" value="NZ_PREU01000006.1"/>
</dbReference>
<accession>A0A2S5GQI0</accession>
<organism evidence="1 2">
    <name type="scientific">Achromobacter spanius</name>
    <dbReference type="NCBI Taxonomy" id="217203"/>
    <lineage>
        <taxon>Bacteria</taxon>
        <taxon>Pseudomonadati</taxon>
        <taxon>Pseudomonadota</taxon>
        <taxon>Betaproteobacteria</taxon>
        <taxon>Burkholderiales</taxon>
        <taxon>Alcaligenaceae</taxon>
        <taxon>Achromobacter</taxon>
    </lineage>
</organism>
<proteinExistence type="predicted"/>
<protein>
    <submittedName>
        <fullName evidence="1">Uncharacterized protein</fullName>
    </submittedName>
</protein>
<dbReference type="EMBL" id="PREU01000006">
    <property type="protein sequence ID" value="PPA75352.1"/>
    <property type="molecule type" value="Genomic_DNA"/>
</dbReference>
<evidence type="ECO:0000313" key="1">
    <source>
        <dbReference type="EMBL" id="PPA75352.1"/>
    </source>
</evidence>